<dbReference type="GO" id="GO:0005811">
    <property type="term" value="C:lipid droplet"/>
    <property type="evidence" value="ECO:0007669"/>
    <property type="project" value="TreeGrafter"/>
</dbReference>
<dbReference type="AlphaFoldDB" id="A0A7H9HLS6"/>
<dbReference type="InterPro" id="IPR018520">
    <property type="entry name" value="UPP_synth-like_CS"/>
</dbReference>
<dbReference type="EMBL" id="CP059267">
    <property type="protein sequence ID" value="QLQ78131.1"/>
    <property type="molecule type" value="Genomic_DNA"/>
</dbReference>
<dbReference type="GO" id="GO:0045547">
    <property type="term" value="F:ditrans,polycis-polyprenyl diphosphate synthase [(2E,6E)-farnesyl diphosphate specific] activity"/>
    <property type="evidence" value="ECO:0007669"/>
    <property type="project" value="TreeGrafter"/>
</dbReference>
<comment type="similarity">
    <text evidence="3">Belongs to the UPP synthase family.</text>
</comment>
<dbReference type="GO" id="GO:0016094">
    <property type="term" value="P:polyprenol biosynthetic process"/>
    <property type="evidence" value="ECO:0007669"/>
    <property type="project" value="TreeGrafter"/>
</dbReference>
<dbReference type="PROSITE" id="PS01066">
    <property type="entry name" value="UPP_SYNTHASE"/>
    <property type="match status" value="1"/>
</dbReference>
<dbReference type="GO" id="GO:0016020">
    <property type="term" value="C:membrane"/>
    <property type="evidence" value="ECO:0007669"/>
    <property type="project" value="TreeGrafter"/>
</dbReference>
<organism evidence="4 5">
    <name type="scientific">Torulaspora globosa</name>
    <dbReference type="NCBI Taxonomy" id="48254"/>
    <lineage>
        <taxon>Eukaryota</taxon>
        <taxon>Fungi</taxon>
        <taxon>Dikarya</taxon>
        <taxon>Ascomycota</taxon>
        <taxon>Saccharomycotina</taxon>
        <taxon>Saccharomycetes</taxon>
        <taxon>Saccharomycetales</taxon>
        <taxon>Saccharomycetaceae</taxon>
        <taxon>Torulaspora</taxon>
    </lineage>
</organism>
<dbReference type="CDD" id="cd00475">
    <property type="entry name" value="Cis_IPPS"/>
    <property type="match status" value="1"/>
</dbReference>
<keyword evidence="2" id="KW-0460">Magnesium</keyword>
<dbReference type="PANTHER" id="PTHR10291">
    <property type="entry name" value="DEHYDRODOLICHYL DIPHOSPHATE SYNTHASE FAMILY MEMBER"/>
    <property type="match status" value="1"/>
</dbReference>
<name>A0A7H9HLS6_9SACH</name>
<dbReference type="Pfam" id="PF01255">
    <property type="entry name" value="Prenyltransf"/>
    <property type="match status" value="1"/>
</dbReference>
<dbReference type="Proteomes" id="UP000510647">
    <property type="component" value="Chromosome 1"/>
</dbReference>
<reference evidence="4 5" key="1">
    <citation type="submission" date="2020-06" db="EMBL/GenBank/DDBJ databases">
        <title>The yeast mating-type switching endonuclease HO is a domesticated member of an unorthodox homing genetic element family.</title>
        <authorList>
            <person name="Coughlan A.Y."/>
            <person name="Lombardi L."/>
            <person name="Braun-Galleani S."/>
            <person name="Martos A.R."/>
            <person name="Galeote V."/>
            <person name="Bigey F."/>
            <person name="Dequin S."/>
            <person name="Byrne K.P."/>
            <person name="Wolfe K.H."/>
        </authorList>
    </citation>
    <scope>NUCLEOTIDE SEQUENCE [LARGE SCALE GENOMIC DNA]</scope>
    <source>
        <strain evidence="4 5">CBS2947</strain>
    </source>
</reference>
<keyword evidence="5" id="KW-1185">Reference proteome</keyword>
<dbReference type="FunFam" id="3.40.1180.10:FF:000005">
    <property type="entry name" value="Alkyl transferase"/>
    <property type="match status" value="1"/>
</dbReference>
<evidence type="ECO:0000313" key="4">
    <source>
        <dbReference type="EMBL" id="QLQ78131.1"/>
    </source>
</evidence>
<keyword evidence="1 3" id="KW-0808">Transferase</keyword>
<dbReference type="EC" id="2.5.1.-" evidence="3"/>
<evidence type="ECO:0000313" key="5">
    <source>
        <dbReference type="Proteomes" id="UP000510647"/>
    </source>
</evidence>
<dbReference type="InterPro" id="IPR001441">
    <property type="entry name" value="UPP_synth-like"/>
</dbReference>
<evidence type="ECO:0000256" key="3">
    <source>
        <dbReference type="RuleBase" id="RU363018"/>
    </source>
</evidence>
<dbReference type="PANTHER" id="PTHR10291:SF2">
    <property type="entry name" value="DEHYDRODOLICHYL DIPHOSPHATE SYNTHASE COMPLEX SUBUNIT SRT1"/>
    <property type="match status" value="1"/>
</dbReference>
<dbReference type="InterPro" id="IPR036424">
    <property type="entry name" value="UPP_synth-like_sf"/>
</dbReference>
<dbReference type="NCBIfam" id="TIGR00055">
    <property type="entry name" value="uppS"/>
    <property type="match status" value="1"/>
</dbReference>
<evidence type="ECO:0000256" key="2">
    <source>
        <dbReference type="ARBA" id="ARBA00022842"/>
    </source>
</evidence>
<dbReference type="GO" id="GO:0005783">
    <property type="term" value="C:endoplasmic reticulum"/>
    <property type="evidence" value="ECO:0007669"/>
    <property type="project" value="TreeGrafter"/>
</dbReference>
<proteinExistence type="inferred from homology"/>
<protein>
    <recommendedName>
        <fullName evidence="3">Alkyl transferase</fullName>
        <ecNumber evidence="3">2.5.1.-</ecNumber>
    </recommendedName>
</protein>
<gene>
    <name evidence="4" type="ORF">HG537_0A03780</name>
</gene>
<dbReference type="GO" id="GO:1904423">
    <property type="term" value="C:dehydrodolichyl diphosphate synthase complex"/>
    <property type="evidence" value="ECO:0007669"/>
    <property type="project" value="TreeGrafter"/>
</dbReference>
<evidence type="ECO:0000256" key="1">
    <source>
        <dbReference type="ARBA" id="ARBA00022679"/>
    </source>
</evidence>
<dbReference type="OrthoDB" id="4173905at2759"/>
<sequence>MRLPNYVRFRLTGPSKEQSHNSKLNGYFKRIKDKLMPILMWLASFRIVVWFHETLQNILIGIIRVGPVPRHVSFIMDGNRRYAKKCDMAIKKGHEAGGMTLLNLCYACKRIGIKCVSAYAFSIENFNRPREEVETLTNLFSAKLDEFCERANTLTDPLYGSRLRIVGDHSLVSADMREKIKRVERLTDNGDDFTLYICFPYTSRNDIYHTVCGSIEKSLVDSGYARSLTIAGFTRNMYLEEFSNNCDLLIRTSGHMRLSDYMLWQSHENSEILFTSTLWPDFGFIRLYLALLKWSFFTNIQRYNEMGFSLRRKLYHALPFVDVHDPVSVDSLPSPPIAISVTGESE</sequence>
<dbReference type="SUPFAM" id="SSF64005">
    <property type="entry name" value="Undecaprenyl diphosphate synthase"/>
    <property type="match status" value="1"/>
</dbReference>
<dbReference type="Gene3D" id="3.40.1180.10">
    <property type="entry name" value="Decaprenyl diphosphate synthase-like"/>
    <property type="match status" value="1"/>
</dbReference>
<accession>A0A7H9HLS6</accession>